<gene>
    <name evidence="3" type="ORF">B0T45_00390</name>
</gene>
<dbReference type="PANTHER" id="PTHR30006:SF25">
    <property type="entry name" value="PHOSPHOGLYCERATE TRANSPORT REGULATORY PROTEIN PGTC"/>
    <property type="match status" value="1"/>
</dbReference>
<protein>
    <submittedName>
        <fullName evidence="3">Iron ABC transporter substrate-binding protein</fullName>
    </submittedName>
</protein>
<accession>A0A1W0DAQ7</accession>
<name>A0A1W0DAQ7_9NEIS</name>
<comment type="caution">
    <text evidence="3">The sequence shown here is derived from an EMBL/GenBank/DDBJ whole genome shotgun (WGS) entry which is preliminary data.</text>
</comment>
<reference evidence="3 4" key="1">
    <citation type="submission" date="2017-02" db="EMBL/GenBank/DDBJ databases">
        <title>Chromobacterium haemolyticum H5244.</title>
        <authorList>
            <person name="Gulvik C.A."/>
        </authorList>
    </citation>
    <scope>NUCLEOTIDE SEQUENCE [LARGE SCALE GENOMIC DNA]</scope>
    <source>
        <strain evidence="3 4">H5244</strain>
    </source>
</reference>
<proteinExistence type="predicted"/>
<dbReference type="PANTHER" id="PTHR30006">
    <property type="entry name" value="THIAMINE-BINDING PERIPLASMIC PROTEIN-RELATED"/>
    <property type="match status" value="1"/>
</dbReference>
<dbReference type="SUPFAM" id="SSF53850">
    <property type="entry name" value="Periplasmic binding protein-like II"/>
    <property type="match status" value="1"/>
</dbReference>
<evidence type="ECO:0000313" key="3">
    <source>
        <dbReference type="EMBL" id="OQS44099.1"/>
    </source>
</evidence>
<evidence type="ECO:0000256" key="2">
    <source>
        <dbReference type="SAM" id="SignalP"/>
    </source>
</evidence>
<dbReference type="Gene3D" id="3.40.190.10">
    <property type="entry name" value="Periplasmic binding protein-like II"/>
    <property type="match status" value="2"/>
</dbReference>
<dbReference type="Pfam" id="PF01547">
    <property type="entry name" value="SBP_bac_1"/>
    <property type="match status" value="1"/>
</dbReference>
<dbReference type="Proteomes" id="UP000192721">
    <property type="component" value="Unassembled WGS sequence"/>
</dbReference>
<dbReference type="AlphaFoldDB" id="A0A1W0DAQ7"/>
<feature type="chain" id="PRO_5012370718" evidence="2">
    <location>
        <begin position="22"/>
        <end position="363"/>
    </location>
</feature>
<dbReference type="InterPro" id="IPR006059">
    <property type="entry name" value="SBP"/>
</dbReference>
<evidence type="ECO:0000256" key="1">
    <source>
        <dbReference type="ARBA" id="ARBA00022729"/>
    </source>
</evidence>
<dbReference type="RefSeq" id="WP_081554252.1">
    <property type="nucleotide sequence ID" value="NZ_MUKV01000001.1"/>
</dbReference>
<dbReference type="GO" id="GO:0030288">
    <property type="term" value="C:outer membrane-bounded periplasmic space"/>
    <property type="evidence" value="ECO:0007669"/>
    <property type="project" value="TreeGrafter"/>
</dbReference>
<feature type="signal peptide" evidence="2">
    <location>
        <begin position="1"/>
        <end position="21"/>
    </location>
</feature>
<sequence>MNRVRSLSALCCALGSAAAWAALPAGYPAAYQNLVDAAVKEGKVVVYSATDSAAARPLIKDFQALYPGVKVEYHDMNSTEIYNRFISENAANSASADVVWSSAMDLQVKFVNDGYAASYASPEAANIPTWAHYQQQAYGTTYEPVAIVYNKRLLKPEEIPQTRADLVRILKANPARFKGKVTTYDVEKSGVGFNFLTQDVRHNANGAWELARTLGATGVKLQTSTGAMMERISSGENLIGYNILGSYAYAKAKKDPAIGYVYPKDYTQVVSRLAIISKKARNPGAARLWLDYLLSKRGQSVLANQSELFSLRSDVSGAASIAALNQQLGGSAKPIQVGTGLLVYLDQAKRLDFMRSWQQALKK</sequence>
<dbReference type="EMBL" id="MUKV01000001">
    <property type="protein sequence ID" value="OQS44099.1"/>
    <property type="molecule type" value="Genomic_DNA"/>
</dbReference>
<keyword evidence="1 2" id="KW-0732">Signal</keyword>
<evidence type="ECO:0000313" key="4">
    <source>
        <dbReference type="Proteomes" id="UP000192721"/>
    </source>
</evidence>
<organism evidence="3 4">
    <name type="scientific">Chromobacterium haemolyticum</name>
    <dbReference type="NCBI Taxonomy" id="394935"/>
    <lineage>
        <taxon>Bacteria</taxon>
        <taxon>Pseudomonadati</taxon>
        <taxon>Pseudomonadota</taxon>
        <taxon>Betaproteobacteria</taxon>
        <taxon>Neisseriales</taxon>
        <taxon>Chromobacteriaceae</taxon>
        <taxon>Chromobacterium</taxon>
    </lineage>
</organism>